<keyword evidence="1" id="KW-0732">Signal</keyword>
<evidence type="ECO:0000313" key="3">
    <source>
        <dbReference type="Proteomes" id="UP001597419"/>
    </source>
</evidence>
<gene>
    <name evidence="2" type="ORF">ACFSYJ_01030</name>
</gene>
<sequence>MIRTSTRALLALLATIAALALGAAPASAAADTTTLTASADRTRIATGQSVTISGTLTRNTAEGARPVASATIGIAYCPTPDFCGEFVARPVTDTAGRYRASVSPIRSGSYRADFLPTDATLGRASATTAPITVVQTASIPAFTATRGADGTISAKGTIAFARFTPPSIPVEIQYFSTKTWRWTTATTAVASWNGSGFAFAATTDRPGWGLWRAHYAGVPDQFTPATSDLVLVR</sequence>
<feature type="signal peptide" evidence="1">
    <location>
        <begin position="1"/>
        <end position="28"/>
    </location>
</feature>
<dbReference type="Proteomes" id="UP001597419">
    <property type="component" value="Unassembled WGS sequence"/>
</dbReference>
<name>A0ABW5G6N1_9PSEU</name>
<proteinExistence type="predicted"/>
<evidence type="ECO:0000313" key="2">
    <source>
        <dbReference type="EMBL" id="MFD2457156.1"/>
    </source>
</evidence>
<dbReference type="EMBL" id="JBHUKU010000001">
    <property type="protein sequence ID" value="MFD2457156.1"/>
    <property type="molecule type" value="Genomic_DNA"/>
</dbReference>
<keyword evidence="3" id="KW-1185">Reference proteome</keyword>
<organism evidence="2 3">
    <name type="scientific">Amycolatopsis samaneae</name>
    <dbReference type="NCBI Taxonomy" id="664691"/>
    <lineage>
        <taxon>Bacteria</taxon>
        <taxon>Bacillati</taxon>
        <taxon>Actinomycetota</taxon>
        <taxon>Actinomycetes</taxon>
        <taxon>Pseudonocardiales</taxon>
        <taxon>Pseudonocardiaceae</taxon>
        <taxon>Amycolatopsis</taxon>
    </lineage>
</organism>
<dbReference type="RefSeq" id="WP_345402292.1">
    <property type="nucleotide sequence ID" value="NZ_BAABHG010000013.1"/>
</dbReference>
<accession>A0ABW5G6N1</accession>
<evidence type="ECO:0000256" key="1">
    <source>
        <dbReference type="SAM" id="SignalP"/>
    </source>
</evidence>
<evidence type="ECO:0008006" key="4">
    <source>
        <dbReference type="Google" id="ProtNLM"/>
    </source>
</evidence>
<reference evidence="3" key="1">
    <citation type="journal article" date="2019" name="Int. J. Syst. Evol. Microbiol.">
        <title>The Global Catalogue of Microorganisms (GCM) 10K type strain sequencing project: providing services to taxonomists for standard genome sequencing and annotation.</title>
        <authorList>
            <consortium name="The Broad Institute Genomics Platform"/>
            <consortium name="The Broad Institute Genome Sequencing Center for Infectious Disease"/>
            <person name="Wu L."/>
            <person name="Ma J."/>
        </authorList>
    </citation>
    <scope>NUCLEOTIDE SEQUENCE [LARGE SCALE GENOMIC DNA]</scope>
    <source>
        <strain evidence="3">CGMCC 4.7643</strain>
    </source>
</reference>
<protein>
    <recommendedName>
        <fullName evidence="4">Carboxypeptidase regulatory-like domain-containing protein</fullName>
    </recommendedName>
</protein>
<feature type="chain" id="PRO_5045733421" description="Carboxypeptidase regulatory-like domain-containing protein" evidence="1">
    <location>
        <begin position="29"/>
        <end position="233"/>
    </location>
</feature>
<comment type="caution">
    <text evidence="2">The sequence shown here is derived from an EMBL/GenBank/DDBJ whole genome shotgun (WGS) entry which is preliminary data.</text>
</comment>